<dbReference type="Gene3D" id="1.10.10.10">
    <property type="entry name" value="Winged helix-like DNA-binding domain superfamily/Winged helix DNA-binding domain"/>
    <property type="match status" value="1"/>
</dbReference>
<keyword evidence="3" id="KW-0731">Sigma factor</keyword>
<accession>A0A1W6ZDB8</accession>
<organism evidence="6 7">
    <name type="scientific">Bordetella genomosp. 13</name>
    <dbReference type="NCBI Taxonomy" id="463040"/>
    <lineage>
        <taxon>Bacteria</taxon>
        <taxon>Pseudomonadati</taxon>
        <taxon>Pseudomonadota</taxon>
        <taxon>Betaproteobacteria</taxon>
        <taxon>Burkholderiales</taxon>
        <taxon>Alcaligenaceae</taxon>
        <taxon>Bordetella</taxon>
    </lineage>
</organism>
<dbReference type="InterPro" id="IPR036388">
    <property type="entry name" value="WH-like_DNA-bd_sf"/>
</dbReference>
<dbReference type="OrthoDB" id="8589148at2"/>
<dbReference type="Gene3D" id="1.10.1740.10">
    <property type="match status" value="1"/>
</dbReference>
<dbReference type="SUPFAM" id="SSF88946">
    <property type="entry name" value="Sigma2 domain of RNA polymerase sigma factors"/>
    <property type="match status" value="1"/>
</dbReference>
<dbReference type="RefSeq" id="WP_086079141.1">
    <property type="nucleotide sequence ID" value="NZ_CP021111.1"/>
</dbReference>
<dbReference type="InterPro" id="IPR013325">
    <property type="entry name" value="RNA_pol_sigma_r2"/>
</dbReference>
<keyword evidence="4" id="KW-0804">Transcription</keyword>
<dbReference type="InterPro" id="IPR039425">
    <property type="entry name" value="RNA_pol_sigma-70-like"/>
</dbReference>
<dbReference type="STRING" id="463040.CAL15_13860"/>
<dbReference type="AlphaFoldDB" id="A0A1W6ZDB8"/>
<evidence type="ECO:0000256" key="2">
    <source>
        <dbReference type="ARBA" id="ARBA00023015"/>
    </source>
</evidence>
<dbReference type="InterPro" id="IPR053812">
    <property type="entry name" value="HTH_Sigma70_ECF-like"/>
</dbReference>
<dbReference type="Proteomes" id="UP000194161">
    <property type="component" value="Chromosome"/>
</dbReference>
<dbReference type="PANTHER" id="PTHR43133:SF63">
    <property type="entry name" value="RNA POLYMERASE SIGMA FACTOR FECI-RELATED"/>
    <property type="match status" value="1"/>
</dbReference>
<dbReference type="GO" id="GO:0016987">
    <property type="term" value="F:sigma factor activity"/>
    <property type="evidence" value="ECO:0007669"/>
    <property type="project" value="UniProtKB-KW"/>
</dbReference>
<dbReference type="SUPFAM" id="SSF88659">
    <property type="entry name" value="Sigma3 and sigma4 domains of RNA polymerase sigma factors"/>
    <property type="match status" value="1"/>
</dbReference>
<dbReference type="PANTHER" id="PTHR43133">
    <property type="entry name" value="RNA POLYMERASE ECF-TYPE SIGMA FACTO"/>
    <property type="match status" value="1"/>
</dbReference>
<evidence type="ECO:0000256" key="4">
    <source>
        <dbReference type="ARBA" id="ARBA00023163"/>
    </source>
</evidence>
<gene>
    <name evidence="6" type="ORF">CAL15_13860</name>
</gene>
<protein>
    <submittedName>
        <fullName evidence="6">RNA polymerase subunit sigma-24</fullName>
    </submittedName>
</protein>
<dbReference type="InterPro" id="IPR013324">
    <property type="entry name" value="RNA_pol_sigma_r3/r4-like"/>
</dbReference>
<keyword evidence="7" id="KW-1185">Reference proteome</keyword>
<evidence type="ECO:0000259" key="5">
    <source>
        <dbReference type="Pfam" id="PF07638"/>
    </source>
</evidence>
<dbReference type="EMBL" id="CP021111">
    <property type="protein sequence ID" value="ARP95376.1"/>
    <property type="molecule type" value="Genomic_DNA"/>
</dbReference>
<evidence type="ECO:0000313" key="7">
    <source>
        <dbReference type="Proteomes" id="UP000194161"/>
    </source>
</evidence>
<sequence>MSTGGLAELRRLLVERYDTIKAQLTRRLGSAELAGDALHDAWLRLAAKDSLEEVRYPQAYLVNTAMHAAIDRMRGQAHELNEGEVQALFDLADPGAGPAAAAQARLELARVVDAMESLPPRQRDILFSMRVEGATREELARRYGISVRMVARELRTAHEYCARQMRR</sequence>
<comment type="similarity">
    <text evidence="1">Belongs to the sigma-70 factor family. ECF subfamily.</text>
</comment>
<name>A0A1W6ZDB8_9BORD</name>
<dbReference type="KEGG" id="bgm:CAL15_13860"/>
<proteinExistence type="inferred from homology"/>
<dbReference type="GO" id="GO:0006352">
    <property type="term" value="P:DNA-templated transcription initiation"/>
    <property type="evidence" value="ECO:0007669"/>
    <property type="project" value="InterPro"/>
</dbReference>
<evidence type="ECO:0000256" key="3">
    <source>
        <dbReference type="ARBA" id="ARBA00023082"/>
    </source>
</evidence>
<dbReference type="InterPro" id="IPR014284">
    <property type="entry name" value="RNA_pol_sigma-70_dom"/>
</dbReference>
<evidence type="ECO:0000313" key="6">
    <source>
        <dbReference type="EMBL" id="ARP95376.1"/>
    </source>
</evidence>
<feature type="domain" description="RNA polymerase sigma-70 ECF-like HTH" evidence="5">
    <location>
        <begin position="37"/>
        <end position="166"/>
    </location>
</feature>
<reference evidence="6 7" key="1">
    <citation type="submission" date="2017-05" db="EMBL/GenBank/DDBJ databases">
        <title>Complete and WGS of Bordetella genogroups.</title>
        <authorList>
            <person name="Spilker T."/>
            <person name="LiPuma J."/>
        </authorList>
    </citation>
    <scope>NUCLEOTIDE SEQUENCE [LARGE SCALE GENOMIC DNA]</scope>
    <source>
        <strain evidence="6 7">AU7206</strain>
    </source>
</reference>
<dbReference type="NCBIfam" id="TIGR02937">
    <property type="entry name" value="sigma70-ECF"/>
    <property type="match status" value="1"/>
</dbReference>
<evidence type="ECO:0000256" key="1">
    <source>
        <dbReference type="ARBA" id="ARBA00010641"/>
    </source>
</evidence>
<keyword evidence="2" id="KW-0805">Transcription regulation</keyword>
<dbReference type="Pfam" id="PF07638">
    <property type="entry name" value="Sigma70_ECF"/>
    <property type="match status" value="1"/>
</dbReference>